<evidence type="ECO:0000313" key="4">
    <source>
        <dbReference type="EMBL" id="MFC1853155.1"/>
    </source>
</evidence>
<keyword evidence="5" id="KW-1185">Reference proteome</keyword>
<accession>A0ABV6Z3Y4</accession>
<comment type="caution">
    <text evidence="4">The sequence shown here is derived from an EMBL/GenBank/DDBJ whole genome shotgun (WGS) entry which is preliminary data.</text>
</comment>
<keyword evidence="1" id="KW-0602">Photosynthesis</keyword>
<evidence type="ECO:0000259" key="3">
    <source>
        <dbReference type="Pfam" id="PF14870"/>
    </source>
</evidence>
<dbReference type="PANTHER" id="PTHR47199">
    <property type="entry name" value="PHOTOSYSTEM II STABILITY/ASSEMBLY FACTOR HCF136, CHLOROPLASTIC"/>
    <property type="match status" value="1"/>
</dbReference>
<dbReference type="SUPFAM" id="SSF110296">
    <property type="entry name" value="Oligoxyloglucan reducing end-specific cellobiohydrolase"/>
    <property type="match status" value="1"/>
</dbReference>
<dbReference type="EMBL" id="JBHPBY010000434">
    <property type="protein sequence ID" value="MFC1853155.1"/>
    <property type="molecule type" value="Genomic_DNA"/>
</dbReference>
<dbReference type="Proteomes" id="UP001594351">
    <property type="component" value="Unassembled WGS sequence"/>
</dbReference>
<evidence type="ECO:0000313" key="5">
    <source>
        <dbReference type="Proteomes" id="UP001594351"/>
    </source>
</evidence>
<dbReference type="Gene3D" id="2.130.10.10">
    <property type="entry name" value="YVTN repeat-like/Quinoprotein amine dehydrogenase"/>
    <property type="match status" value="2"/>
</dbReference>
<feature type="domain" description="Photosynthesis system II assembly factor Ycf48/Hcf136-like" evidence="3">
    <location>
        <begin position="120"/>
        <end position="196"/>
    </location>
</feature>
<reference evidence="4 5" key="1">
    <citation type="submission" date="2024-09" db="EMBL/GenBank/DDBJ databases">
        <title>Laminarin stimulates single cell rates of sulfate reduction while oxygen inhibits transcriptomic activity in coastal marine sediment.</title>
        <authorList>
            <person name="Lindsay M."/>
            <person name="Orcutt B."/>
            <person name="Emerson D."/>
            <person name="Stepanauskas R."/>
            <person name="D'Angelo T."/>
        </authorList>
    </citation>
    <scope>NUCLEOTIDE SEQUENCE [LARGE SCALE GENOMIC DNA]</scope>
    <source>
        <strain evidence="4">SAG AM-311-K15</strain>
    </source>
</reference>
<feature type="domain" description="Photosynthesis system II assembly factor Ycf48/Hcf136-like" evidence="3">
    <location>
        <begin position="201"/>
        <end position="282"/>
    </location>
</feature>
<keyword evidence="2" id="KW-0604">Photosystem II</keyword>
<dbReference type="PANTHER" id="PTHR47199:SF2">
    <property type="entry name" value="PHOTOSYSTEM II STABILITY_ASSEMBLY FACTOR HCF136, CHLOROPLASTIC"/>
    <property type="match status" value="1"/>
</dbReference>
<evidence type="ECO:0000256" key="2">
    <source>
        <dbReference type="ARBA" id="ARBA00023276"/>
    </source>
</evidence>
<proteinExistence type="predicted"/>
<dbReference type="InterPro" id="IPR028203">
    <property type="entry name" value="PSII_CF48-like_dom"/>
</dbReference>
<dbReference type="InterPro" id="IPR015943">
    <property type="entry name" value="WD40/YVTN_repeat-like_dom_sf"/>
</dbReference>
<organism evidence="4 5">
    <name type="scientific">candidate division CSSED10-310 bacterium</name>
    <dbReference type="NCBI Taxonomy" id="2855610"/>
    <lineage>
        <taxon>Bacteria</taxon>
        <taxon>Bacteria division CSSED10-310</taxon>
    </lineage>
</organism>
<dbReference type="Pfam" id="PF14870">
    <property type="entry name" value="PSII_BNR"/>
    <property type="match status" value="3"/>
</dbReference>
<protein>
    <submittedName>
        <fullName evidence="4">WD40/YVTN/BNR-like repeat-containing protein</fullName>
    </submittedName>
</protein>
<gene>
    <name evidence="4" type="ORF">ACFL27_23400</name>
</gene>
<evidence type="ECO:0000256" key="1">
    <source>
        <dbReference type="ARBA" id="ARBA00022531"/>
    </source>
</evidence>
<sequence>MRKTILTIILLSMSIMFWAIISPSAKQLTLNHRLNWENFLDIVRVGSTHIWAVGIGGIILSSQDGGKHWHKQHCPVDYEWLQGVSFSDSSHGWIAGSEGTILSTTNGGETWSGQHLKGAHLMDVLFLSPRFGLTCGLNGQVFRTENGGSSWALVNTPTKNIINKMTSFQSDKVWAVGGEGLVLRSLNGGKSWENLKSGSGELLYDVCFVDAFHGWICGRAGTVRYTADGGLTWESRKPPTNSELCAIFFIDQKNGVTVGGAVHGDSPFYTTTDGGLTWHKIETGFETWWKAIHCNSQGECLVVGHDLIMNYTLE</sequence>
<name>A0ABV6Z3Y4_UNCC1</name>
<feature type="domain" description="Photosynthesis system II assembly factor Ycf48/Hcf136-like" evidence="3">
    <location>
        <begin position="37"/>
        <end position="116"/>
    </location>
</feature>